<organism evidence="2 3">
    <name type="scientific">Petrolisthes manimaculis</name>
    <dbReference type="NCBI Taxonomy" id="1843537"/>
    <lineage>
        <taxon>Eukaryota</taxon>
        <taxon>Metazoa</taxon>
        <taxon>Ecdysozoa</taxon>
        <taxon>Arthropoda</taxon>
        <taxon>Crustacea</taxon>
        <taxon>Multicrustacea</taxon>
        <taxon>Malacostraca</taxon>
        <taxon>Eumalacostraca</taxon>
        <taxon>Eucarida</taxon>
        <taxon>Decapoda</taxon>
        <taxon>Pleocyemata</taxon>
        <taxon>Anomura</taxon>
        <taxon>Galatheoidea</taxon>
        <taxon>Porcellanidae</taxon>
        <taxon>Petrolisthes</taxon>
    </lineage>
</organism>
<feature type="compositionally biased region" description="Basic and acidic residues" evidence="1">
    <location>
        <begin position="142"/>
        <end position="179"/>
    </location>
</feature>
<dbReference type="EMBL" id="JAWZYT010000161">
    <property type="protein sequence ID" value="KAK4327224.1"/>
    <property type="molecule type" value="Genomic_DNA"/>
</dbReference>
<reference evidence="2" key="1">
    <citation type="submission" date="2023-11" db="EMBL/GenBank/DDBJ databases">
        <title>Genome assemblies of two species of porcelain crab, Petrolisthes cinctipes and Petrolisthes manimaculis (Anomura: Porcellanidae).</title>
        <authorList>
            <person name="Angst P."/>
        </authorList>
    </citation>
    <scope>NUCLEOTIDE SEQUENCE</scope>
    <source>
        <strain evidence="2">PB745_02</strain>
        <tissue evidence="2">Gill</tissue>
    </source>
</reference>
<evidence type="ECO:0000313" key="2">
    <source>
        <dbReference type="EMBL" id="KAK4327224.1"/>
    </source>
</evidence>
<feature type="compositionally biased region" description="Acidic residues" evidence="1">
    <location>
        <begin position="180"/>
        <end position="191"/>
    </location>
</feature>
<protein>
    <submittedName>
        <fullName evidence="2">Uncharacterized protein</fullName>
    </submittedName>
</protein>
<accession>A0AAE1QIP0</accession>
<evidence type="ECO:0000313" key="3">
    <source>
        <dbReference type="Proteomes" id="UP001292094"/>
    </source>
</evidence>
<proteinExistence type="predicted"/>
<keyword evidence="3" id="KW-1185">Reference proteome</keyword>
<name>A0AAE1QIP0_9EUCA</name>
<dbReference type="Proteomes" id="UP001292094">
    <property type="component" value="Unassembled WGS sequence"/>
</dbReference>
<dbReference type="AlphaFoldDB" id="A0AAE1QIP0"/>
<evidence type="ECO:0000256" key="1">
    <source>
        <dbReference type="SAM" id="MobiDB-lite"/>
    </source>
</evidence>
<feature type="region of interest" description="Disordered" evidence="1">
    <location>
        <begin position="231"/>
        <end position="281"/>
    </location>
</feature>
<gene>
    <name evidence="2" type="ORF">Pmani_002281</name>
</gene>
<comment type="caution">
    <text evidence="2">The sequence shown here is derived from an EMBL/GenBank/DDBJ whole genome shotgun (WGS) entry which is preliminary data.</text>
</comment>
<sequence>MSREAPTTQHPESVQEDEFVFVDYIDCGCVTAEDESGWWIVEDDPQSPSADSLHVPASTTLSCTLATTNEVEEPLVFVDQHYEQDLDTQRSKKVTNNGAENLDLNYLLVETLTHTTESVIKNKVVWTANLHQFHHQHTFCKDENKYSSHRGDEEDDKNHEYRTNCDIEKEDHKKSGDNDKEVEENDDDDREDEELCYLQHLQFDQALIGTSHRRKPVAAAEESRQLKKSAAIKNSIFDSQHPKSRWPHARSRDISRDAVTSNTPARNARNNTNKERRKAKKMLTRQLRMERTDAGLW</sequence>
<feature type="region of interest" description="Disordered" evidence="1">
    <location>
        <begin position="142"/>
        <end position="191"/>
    </location>
</feature>
<feature type="compositionally biased region" description="Low complexity" evidence="1">
    <location>
        <begin position="262"/>
        <end position="271"/>
    </location>
</feature>